<proteinExistence type="inferred from homology"/>
<sequence>MFKMEEVEKRIEKEGKLVKKIDIKESINIFNNIKNNGRNVVFDPLYGKELFGSDMILSVVMRKMSENNMKEKGIESLERSKEECLICKKEYLDDIWQEESILSYCKEITWDKFKEANSNPYRNPFMTEKPMKVFDIFLAKELNHIYSPNEAGVMVESFLIYEVLILLSLGESSSLFIRDKKHLRFSLLIENLRITGFTKETTKDIINFFMSIGTHTYRLQVFKEDIEKNALNYDSCVLAFVSCITEILKEYNGILVTELNNIKKPSLLLRFIHKYEYIEENLRKLAKFCFRDLENFPKPPFLEIKQGIELLNALYTFAYEHFHINTGNISLISKYLLKCSSQSWLETLEQWIGLQKITPNNEKIWKNKKSGFFIHETDISYVKNNINLNEYFEMDDISCLYLPKSFFEDAYNTGKAIRLLYKIQPNHPLCRVFYNREVCETSIQLEWKFKWENINNLIDQINMYKKAVMIEIEKFENPNDYNEITDSKELEKSDEKFKLDFFEYSKQKIMDSIKKSINIFESEIENNISSLDKNINESCFSEDIVPIDIIPIHCFIIPLSIQSNLVNNSLVKLFLKNIGLKRHLSLLWKAKLFNDGLFILKLSYALFGSTLEYNKYSLELNCKSRLKGKWPPRPTELTIALQTVLFDSFGSKFFLSKQEFGTESILMGGLSFSIEEMTESEYKGIEDPYNIEALDFLKIVYTPTFPLDEIITDSCLDKYNQLTKFLLRLIRINDIIIKLFGIKANKKMTNYFKITLGFRLHAYHFIHALFSYIFYISLSSNYQKLKKYFKDIELNLSHFTLTSLTHFHLEILDQMHFSCFLTSSQSSLANIITNIFSIILEFSKTFFQFQFHSNIIDKDSLILITNTLFHSLIEQITKFIQKILDLSKNKGIYTDLIAFFDTKKYF</sequence>
<keyword evidence="2 5" id="KW-0963">Cytoplasm</keyword>
<dbReference type="InterPro" id="IPR042241">
    <property type="entry name" value="GCP_C_sf"/>
</dbReference>
<name>A0A0W4ZSQ9_PNEC8</name>
<gene>
    <name evidence="8" type="ORF">T552_00063</name>
</gene>
<organism evidence="8 9">
    <name type="scientific">Pneumocystis carinii (strain B80)</name>
    <name type="common">Rat pneumocystis pneumonia agent</name>
    <name type="synonym">Pneumocystis carinii f. sp. carinii</name>
    <dbReference type="NCBI Taxonomy" id="1408658"/>
    <lineage>
        <taxon>Eukaryota</taxon>
        <taxon>Fungi</taxon>
        <taxon>Dikarya</taxon>
        <taxon>Ascomycota</taxon>
        <taxon>Taphrinomycotina</taxon>
        <taxon>Pneumocystomycetes</taxon>
        <taxon>Pneumocystaceae</taxon>
        <taxon>Pneumocystis</taxon>
    </lineage>
</organism>
<evidence type="ECO:0000259" key="7">
    <source>
        <dbReference type="Pfam" id="PF04130"/>
    </source>
</evidence>
<evidence type="ECO:0000256" key="5">
    <source>
        <dbReference type="RuleBase" id="RU363050"/>
    </source>
</evidence>
<reference evidence="9" key="1">
    <citation type="journal article" date="2016" name="Nat. Commun.">
        <title>Genome analysis of three Pneumocystis species reveals adaptation mechanisms to life exclusively in mammalian hosts.</title>
        <authorList>
            <person name="Ma L."/>
            <person name="Chen Z."/>
            <person name="Huang D.W."/>
            <person name="Kutty G."/>
            <person name="Ishihara M."/>
            <person name="Wang H."/>
            <person name="Abouelleil A."/>
            <person name="Bishop L."/>
            <person name="Davey E."/>
            <person name="Deng R."/>
            <person name="Deng X."/>
            <person name="Fan L."/>
            <person name="Fantoni G."/>
            <person name="Fitzgerald M."/>
            <person name="Gogineni E."/>
            <person name="Goldberg J.M."/>
            <person name="Handley G."/>
            <person name="Hu X."/>
            <person name="Huber C."/>
            <person name="Jiao X."/>
            <person name="Jones K."/>
            <person name="Levin J.Z."/>
            <person name="Liu Y."/>
            <person name="Macdonald P."/>
            <person name="Melnikov A."/>
            <person name="Raley C."/>
            <person name="Sassi M."/>
            <person name="Sherman B.T."/>
            <person name="Song X."/>
            <person name="Sykes S."/>
            <person name="Tran B."/>
            <person name="Walsh L."/>
            <person name="Xia Y."/>
            <person name="Yang J."/>
            <person name="Young S."/>
            <person name="Zeng Q."/>
            <person name="Zheng X."/>
            <person name="Stephens R."/>
            <person name="Nusbaum C."/>
            <person name="Birren B.W."/>
            <person name="Azadi P."/>
            <person name="Lempicki R.A."/>
            <person name="Cuomo C.A."/>
            <person name="Kovacs J.A."/>
        </authorList>
    </citation>
    <scope>NUCLEOTIDE SEQUENCE [LARGE SCALE GENOMIC DNA]</scope>
    <source>
        <strain evidence="9">B80</strain>
    </source>
</reference>
<dbReference type="Pfam" id="PF04130">
    <property type="entry name" value="GCP_C_terminal"/>
    <property type="match status" value="1"/>
</dbReference>
<evidence type="ECO:0000256" key="4">
    <source>
        <dbReference type="ARBA" id="ARBA00023212"/>
    </source>
</evidence>
<dbReference type="GO" id="GO:0005816">
    <property type="term" value="C:spindle pole body"/>
    <property type="evidence" value="ECO:0007669"/>
    <property type="project" value="UniProtKB-ARBA"/>
</dbReference>
<evidence type="ECO:0000256" key="3">
    <source>
        <dbReference type="ARBA" id="ARBA00022701"/>
    </source>
</evidence>
<dbReference type="Proteomes" id="UP000054454">
    <property type="component" value="Unassembled WGS sequence"/>
</dbReference>
<dbReference type="EMBL" id="LFVZ01000001">
    <property type="protein sequence ID" value="KTW31419.1"/>
    <property type="molecule type" value="Genomic_DNA"/>
</dbReference>
<dbReference type="AlphaFoldDB" id="A0A0W4ZSQ9"/>
<dbReference type="PANTHER" id="PTHR19302">
    <property type="entry name" value="GAMMA TUBULIN COMPLEX PROTEIN"/>
    <property type="match status" value="1"/>
</dbReference>
<evidence type="ECO:0000313" key="9">
    <source>
        <dbReference type="Proteomes" id="UP000054454"/>
    </source>
</evidence>
<keyword evidence="6" id="KW-0472">Membrane</keyword>
<evidence type="ECO:0000313" key="8">
    <source>
        <dbReference type="EMBL" id="KTW31419.1"/>
    </source>
</evidence>
<evidence type="ECO:0000256" key="1">
    <source>
        <dbReference type="ARBA" id="ARBA00010337"/>
    </source>
</evidence>
<dbReference type="GeneID" id="28934887"/>
<evidence type="ECO:0000256" key="6">
    <source>
        <dbReference type="SAM" id="Phobius"/>
    </source>
</evidence>
<dbReference type="GO" id="GO:0007020">
    <property type="term" value="P:microtubule nucleation"/>
    <property type="evidence" value="ECO:0007669"/>
    <property type="project" value="InterPro"/>
</dbReference>
<keyword evidence="6" id="KW-0812">Transmembrane</keyword>
<dbReference type="GO" id="GO:0000278">
    <property type="term" value="P:mitotic cell cycle"/>
    <property type="evidence" value="ECO:0007669"/>
    <property type="project" value="TreeGrafter"/>
</dbReference>
<dbReference type="GO" id="GO:0031122">
    <property type="term" value="P:cytoplasmic microtubule organization"/>
    <property type="evidence" value="ECO:0007669"/>
    <property type="project" value="TreeGrafter"/>
</dbReference>
<dbReference type="OrthoDB" id="775571at2759"/>
<dbReference type="InterPro" id="IPR040457">
    <property type="entry name" value="GCP_C"/>
</dbReference>
<dbReference type="GO" id="GO:0043015">
    <property type="term" value="F:gamma-tubulin binding"/>
    <property type="evidence" value="ECO:0007669"/>
    <property type="project" value="InterPro"/>
</dbReference>
<dbReference type="PANTHER" id="PTHR19302:SF70">
    <property type="entry name" value="GAMMA-TUBULIN COMPLEX COMPONENT 6"/>
    <property type="match status" value="1"/>
</dbReference>
<dbReference type="GO" id="GO:0051225">
    <property type="term" value="P:spindle assembly"/>
    <property type="evidence" value="ECO:0007669"/>
    <property type="project" value="TreeGrafter"/>
</dbReference>
<dbReference type="GO" id="GO:0051011">
    <property type="term" value="F:microtubule minus-end binding"/>
    <property type="evidence" value="ECO:0007669"/>
    <property type="project" value="TreeGrafter"/>
</dbReference>
<dbReference type="RefSeq" id="XP_018227535.1">
    <property type="nucleotide sequence ID" value="XM_018368685.1"/>
</dbReference>
<feature type="transmembrane region" description="Helical" evidence="6">
    <location>
        <begin position="760"/>
        <end position="778"/>
    </location>
</feature>
<comment type="subcellular location">
    <subcellularLocation>
        <location evidence="5">Cytoplasm</location>
        <location evidence="5">Cytoskeleton</location>
        <location evidence="5">Microtubule organizing center</location>
    </subcellularLocation>
</comment>
<dbReference type="Gene3D" id="1.20.120.1900">
    <property type="entry name" value="Gamma-tubulin complex, C-terminal domain"/>
    <property type="match status" value="1"/>
</dbReference>
<accession>A0A0W4ZSQ9</accession>
<protein>
    <recommendedName>
        <fullName evidence="5">Spindle pole body component</fullName>
    </recommendedName>
</protein>
<dbReference type="GO" id="GO:0005874">
    <property type="term" value="C:microtubule"/>
    <property type="evidence" value="ECO:0007669"/>
    <property type="project" value="UniProtKB-KW"/>
</dbReference>
<evidence type="ECO:0000256" key="2">
    <source>
        <dbReference type="ARBA" id="ARBA00022490"/>
    </source>
</evidence>
<keyword evidence="9" id="KW-1185">Reference proteome</keyword>
<dbReference type="GO" id="GO:0051321">
    <property type="term" value="P:meiotic cell cycle"/>
    <property type="evidence" value="ECO:0007669"/>
    <property type="project" value="TreeGrafter"/>
</dbReference>
<keyword evidence="4 5" id="KW-0206">Cytoskeleton</keyword>
<keyword evidence="6" id="KW-1133">Transmembrane helix</keyword>
<feature type="domain" description="Gamma tubulin complex component C-terminal" evidence="7">
    <location>
        <begin position="580"/>
        <end position="905"/>
    </location>
</feature>
<comment type="caution">
    <text evidence="8">The sequence shown here is derived from an EMBL/GenBank/DDBJ whole genome shotgun (WGS) entry which is preliminary data.</text>
</comment>
<dbReference type="InterPro" id="IPR007259">
    <property type="entry name" value="GCP"/>
</dbReference>
<dbReference type="VEuPathDB" id="FungiDB:T552_00063"/>
<keyword evidence="3 5" id="KW-0493">Microtubule</keyword>
<dbReference type="GO" id="GO:0000922">
    <property type="term" value="C:spindle pole"/>
    <property type="evidence" value="ECO:0007669"/>
    <property type="project" value="InterPro"/>
</dbReference>
<dbReference type="GO" id="GO:0000930">
    <property type="term" value="C:gamma-tubulin complex"/>
    <property type="evidence" value="ECO:0007669"/>
    <property type="project" value="UniProtKB-ARBA"/>
</dbReference>
<comment type="similarity">
    <text evidence="1 5">Belongs to the TUBGCP family.</text>
</comment>